<dbReference type="EMBL" id="KV423951">
    <property type="protein sequence ID" value="KZT58451.1"/>
    <property type="molecule type" value="Genomic_DNA"/>
</dbReference>
<dbReference type="InterPro" id="IPR001509">
    <property type="entry name" value="Epimerase_deHydtase"/>
</dbReference>
<keyword evidence="2" id="KW-0472">Membrane</keyword>
<keyword evidence="6" id="KW-1185">Reference proteome</keyword>
<keyword evidence="2" id="KW-1133">Transmembrane helix</keyword>
<dbReference type="GO" id="GO:0016740">
    <property type="term" value="F:transferase activity"/>
    <property type="evidence" value="ECO:0007669"/>
    <property type="project" value="UniProtKB-KW"/>
</dbReference>
<feature type="domain" description="Exostosin GT47" evidence="4">
    <location>
        <begin position="949"/>
        <end position="1109"/>
    </location>
</feature>
<accession>A0A165GTF7</accession>
<evidence type="ECO:0000313" key="6">
    <source>
        <dbReference type="Proteomes" id="UP000076842"/>
    </source>
</evidence>
<protein>
    <submittedName>
        <fullName evidence="5">Glycosyltransferase family 47 protein</fullName>
    </submittedName>
</protein>
<keyword evidence="5" id="KW-0808">Transferase</keyword>
<gene>
    <name evidence="5" type="ORF">CALCODRAFT_240314</name>
</gene>
<dbReference type="Proteomes" id="UP000076842">
    <property type="component" value="Unassembled WGS sequence"/>
</dbReference>
<feature type="region of interest" description="Disordered" evidence="1">
    <location>
        <begin position="82"/>
        <end position="127"/>
    </location>
</feature>
<dbReference type="InterPro" id="IPR050177">
    <property type="entry name" value="Lipid_A_modif_metabolic_enz"/>
</dbReference>
<sequence>MPVHQRVHSHPHSRASSPLLVAARWPPAMNRMPMPFNLNIASRAAHRWIGLSLFALAVLTAFLFFAESFSLNFTYRTTTGAGAPRAPAWPPAPGKSAHNGQADTVWRPHGDSEDAGDVGRPAENRRPEVYHKDSGRIVVTGGGGNIGKHMVRRLLATSTPVTVLDVVFQRDELEEIHADFPAARDDLLRVVLGDIRNVSALHQAITEDVVGVVHLAAVSRVLWCLENEADCLDVNERGTQLVLDALTQHGTRTARKPWFILASSREVYGNAKSFPVAEDAERVPANVYGASKLRAESVLEAHLARLDKAGRKAGSLHAIALRLSNVYGGEFDHLERLIPSIATQALSHMPIQLVGGAQNLDMLHLDDCVDAFMLAVRRLSAAVAGSRFTTPRTALEQFNVANGKNVPAQRLVDTLLHLARSKSPIQRLRGDNRFPDEYIGSTVKAEKVLGYRAQVSIDEGLLRLVRLYLLRTQRFLTRKIASQCYAHAPELAINTQLDKLDDCMVHVTANVVGRLATLKPDNQRFTVEDAFPAPPFWSSIQKGPNGKHLIRLRDWHWPFLFLGLKPENIHEPGSLHEGVADDQEAEVWWELEANAEQAAVKLILPGSDYQLAPPNFFHGNFSWAPRTADIYPFRITPICCPARAPWPFAAEDPIDHSIDFLRTSTVPQYTASIPKAECQRLTRARDKVTRDLATLSLDLLDRTNGIQTRLGPASEWTNAGLPVCTNMCDHPLVCIDTGDCQCVLSACPSTSRFPFAPFANLPQLSYPPVLPHEAHDPDHDDHNPLLEMVDRSSWRNVLRPQASRYIGTNEPWPKIHVAGHAPALRTWLDSDEGQTVATLTQYHCFSADVSMEIPLREVSVPADEAEMIFMPFYHNRASWLWGDEWDFMRSTIPSLDPHKIVIPFTHDYGACWNWDWDLWKMRQKFGRAPETRDVVAWSVMADMNGPCYNPLQDVVIPPRTCASPQLVTAFGDMAQVRPASKRKVLATFKGSYWGTGANTRRKLNCEKRLRNLEDAVPPKLESEQRLITVWDSLGDYPSYPAILNDTIFCPLPEGVTGWATRLEDVIYAGCIPVFIGHSSQYPFFDMLDWSKLSITVERKDLQRMEKMLMSYTMQEIERLQANLMLVRDAFLYPLDGHYKDQLTTRGPLFFAMHSTKMRMLTQYPSDVLVDRPDWTEGRGA</sequence>
<name>A0A165GTF7_9BASI</name>
<dbReference type="InterPro" id="IPR036291">
    <property type="entry name" value="NAD(P)-bd_dom_sf"/>
</dbReference>
<proteinExistence type="predicted"/>
<dbReference type="Pfam" id="PF03016">
    <property type="entry name" value="Exostosin_GT47"/>
    <property type="match status" value="1"/>
</dbReference>
<dbReference type="InParanoid" id="A0A165GTF7"/>
<dbReference type="SUPFAM" id="SSF51735">
    <property type="entry name" value="NAD(P)-binding Rossmann-fold domains"/>
    <property type="match status" value="1"/>
</dbReference>
<dbReference type="InterPro" id="IPR040911">
    <property type="entry name" value="Exostosin_GT47"/>
</dbReference>
<feature type="domain" description="NAD-dependent epimerase/dehydratase" evidence="3">
    <location>
        <begin position="137"/>
        <end position="385"/>
    </location>
</feature>
<organism evidence="5 6">
    <name type="scientific">Calocera cornea HHB12733</name>
    <dbReference type="NCBI Taxonomy" id="1353952"/>
    <lineage>
        <taxon>Eukaryota</taxon>
        <taxon>Fungi</taxon>
        <taxon>Dikarya</taxon>
        <taxon>Basidiomycota</taxon>
        <taxon>Agaricomycotina</taxon>
        <taxon>Dacrymycetes</taxon>
        <taxon>Dacrymycetales</taxon>
        <taxon>Dacrymycetaceae</taxon>
        <taxon>Calocera</taxon>
    </lineage>
</organism>
<evidence type="ECO:0000259" key="3">
    <source>
        <dbReference type="Pfam" id="PF01370"/>
    </source>
</evidence>
<dbReference type="Pfam" id="PF01370">
    <property type="entry name" value="Epimerase"/>
    <property type="match status" value="1"/>
</dbReference>
<dbReference type="PANTHER" id="PTHR43245">
    <property type="entry name" value="BIFUNCTIONAL POLYMYXIN RESISTANCE PROTEIN ARNA"/>
    <property type="match status" value="1"/>
</dbReference>
<reference evidence="5 6" key="1">
    <citation type="journal article" date="2016" name="Mol. Biol. Evol.">
        <title>Comparative Genomics of Early-Diverging Mushroom-Forming Fungi Provides Insights into the Origins of Lignocellulose Decay Capabilities.</title>
        <authorList>
            <person name="Nagy L.G."/>
            <person name="Riley R."/>
            <person name="Tritt A."/>
            <person name="Adam C."/>
            <person name="Daum C."/>
            <person name="Floudas D."/>
            <person name="Sun H."/>
            <person name="Yadav J.S."/>
            <person name="Pangilinan J."/>
            <person name="Larsson K.H."/>
            <person name="Matsuura K."/>
            <person name="Barry K."/>
            <person name="Labutti K."/>
            <person name="Kuo R."/>
            <person name="Ohm R.A."/>
            <person name="Bhattacharya S.S."/>
            <person name="Shirouzu T."/>
            <person name="Yoshinaga Y."/>
            <person name="Martin F.M."/>
            <person name="Grigoriev I.V."/>
            <person name="Hibbett D.S."/>
        </authorList>
    </citation>
    <scope>NUCLEOTIDE SEQUENCE [LARGE SCALE GENOMIC DNA]</scope>
    <source>
        <strain evidence="5 6">HHB12733</strain>
    </source>
</reference>
<dbReference type="AlphaFoldDB" id="A0A165GTF7"/>
<keyword evidence="2" id="KW-0812">Transmembrane</keyword>
<evidence type="ECO:0000256" key="2">
    <source>
        <dbReference type="SAM" id="Phobius"/>
    </source>
</evidence>
<dbReference type="STRING" id="1353952.A0A165GTF7"/>
<dbReference type="OrthoDB" id="331544at2759"/>
<evidence type="ECO:0000259" key="4">
    <source>
        <dbReference type="Pfam" id="PF03016"/>
    </source>
</evidence>
<evidence type="ECO:0000256" key="1">
    <source>
        <dbReference type="SAM" id="MobiDB-lite"/>
    </source>
</evidence>
<dbReference type="Gene3D" id="3.40.50.720">
    <property type="entry name" value="NAD(P)-binding Rossmann-like Domain"/>
    <property type="match status" value="1"/>
</dbReference>
<feature type="transmembrane region" description="Helical" evidence="2">
    <location>
        <begin position="48"/>
        <end position="66"/>
    </location>
</feature>
<evidence type="ECO:0000313" key="5">
    <source>
        <dbReference type="EMBL" id="KZT58451.1"/>
    </source>
</evidence>